<name>A0A1M4UNN5_9FIRM</name>
<dbReference type="GO" id="GO:0016651">
    <property type="term" value="F:oxidoreductase activity, acting on NAD(P)H"/>
    <property type="evidence" value="ECO:0007669"/>
    <property type="project" value="UniProtKB-ARBA"/>
</dbReference>
<evidence type="ECO:0000313" key="3">
    <source>
        <dbReference type="EMBL" id="SHE58193.1"/>
    </source>
</evidence>
<sequence>MNKWKIVVSSVTGNTKKIADAMAEAVGTKAIDLKDASPETDGADIVAVGFWLWRGGPDPKTAEFLSRLHDTNVVLFATHAADAKSEHAVTALARAAYNVGPNCNIIATFSCQGQVSEAVLARRAKLPKDDPHTKSTGWITSKGHPNKEDIANAAEFAKKADHKLELLKKFMEKNKS</sequence>
<dbReference type="Pfam" id="PF12641">
    <property type="entry name" value="Flavodoxin_3"/>
    <property type="match status" value="1"/>
</dbReference>
<dbReference type="AlphaFoldDB" id="A0A1M4UNN5"/>
<protein>
    <submittedName>
        <fullName evidence="3">Flavodoxin domain-containing protein</fullName>
    </submittedName>
</protein>
<dbReference type="Gene3D" id="3.40.50.360">
    <property type="match status" value="1"/>
</dbReference>
<proteinExistence type="predicted"/>
<dbReference type="STRING" id="1123243.SAMN02745190_00725"/>
<dbReference type="InterPro" id="IPR029039">
    <property type="entry name" value="Flavoprotein-like_sf"/>
</dbReference>
<accession>A0A1M4UNN5</accession>
<dbReference type="InterPro" id="IPR008254">
    <property type="entry name" value="Flavodoxin/NO_synth"/>
</dbReference>
<feature type="region of interest" description="Disordered" evidence="1">
    <location>
        <begin position="126"/>
        <end position="146"/>
    </location>
</feature>
<dbReference type="RefSeq" id="WP_072934830.1">
    <property type="nucleotide sequence ID" value="NZ_FQUG01000003.1"/>
</dbReference>
<evidence type="ECO:0000259" key="2">
    <source>
        <dbReference type="Pfam" id="PF12641"/>
    </source>
</evidence>
<dbReference type="OrthoDB" id="307208at2"/>
<evidence type="ECO:0000256" key="1">
    <source>
        <dbReference type="SAM" id="MobiDB-lite"/>
    </source>
</evidence>
<evidence type="ECO:0000313" key="4">
    <source>
        <dbReference type="Proteomes" id="UP000184404"/>
    </source>
</evidence>
<gene>
    <name evidence="3" type="ORF">SAMN02745190_00725</name>
</gene>
<feature type="domain" description="Flavodoxin-like" evidence="2">
    <location>
        <begin position="6"/>
        <end position="157"/>
    </location>
</feature>
<dbReference type="Proteomes" id="UP000184404">
    <property type="component" value="Unassembled WGS sequence"/>
</dbReference>
<dbReference type="EMBL" id="FQUG01000003">
    <property type="protein sequence ID" value="SHE58193.1"/>
    <property type="molecule type" value="Genomic_DNA"/>
</dbReference>
<organism evidence="3 4">
    <name type="scientific">Schwartzia succinivorans DSM 10502</name>
    <dbReference type="NCBI Taxonomy" id="1123243"/>
    <lineage>
        <taxon>Bacteria</taxon>
        <taxon>Bacillati</taxon>
        <taxon>Bacillota</taxon>
        <taxon>Negativicutes</taxon>
        <taxon>Selenomonadales</taxon>
        <taxon>Selenomonadaceae</taxon>
        <taxon>Schwartzia</taxon>
    </lineage>
</organism>
<dbReference type="SUPFAM" id="SSF52218">
    <property type="entry name" value="Flavoproteins"/>
    <property type="match status" value="1"/>
</dbReference>
<dbReference type="GO" id="GO:0010181">
    <property type="term" value="F:FMN binding"/>
    <property type="evidence" value="ECO:0007669"/>
    <property type="project" value="InterPro"/>
</dbReference>
<keyword evidence="4" id="KW-1185">Reference proteome</keyword>
<reference evidence="3 4" key="1">
    <citation type="submission" date="2016-11" db="EMBL/GenBank/DDBJ databases">
        <authorList>
            <person name="Jaros S."/>
            <person name="Januszkiewicz K."/>
            <person name="Wedrychowicz H."/>
        </authorList>
    </citation>
    <scope>NUCLEOTIDE SEQUENCE [LARGE SCALE GENOMIC DNA]</scope>
    <source>
        <strain evidence="3 4">DSM 10502</strain>
    </source>
</reference>